<accession>A0ABP6P8P9</accession>
<keyword evidence="3" id="KW-1185">Reference proteome</keyword>
<organism evidence="2 3">
    <name type="scientific">Streptomyces virens</name>
    <dbReference type="NCBI Taxonomy" id="285572"/>
    <lineage>
        <taxon>Bacteria</taxon>
        <taxon>Bacillati</taxon>
        <taxon>Actinomycetota</taxon>
        <taxon>Actinomycetes</taxon>
        <taxon>Kitasatosporales</taxon>
        <taxon>Streptomycetaceae</taxon>
        <taxon>Streptomyces</taxon>
    </lineage>
</organism>
<evidence type="ECO:0000313" key="3">
    <source>
        <dbReference type="Proteomes" id="UP001501866"/>
    </source>
</evidence>
<evidence type="ECO:0000256" key="1">
    <source>
        <dbReference type="SAM" id="MobiDB-lite"/>
    </source>
</evidence>
<evidence type="ECO:0000313" key="2">
    <source>
        <dbReference type="EMBL" id="GAA3171285.1"/>
    </source>
</evidence>
<comment type="caution">
    <text evidence="2">The sequence shown here is derived from an EMBL/GenBank/DDBJ whole genome shotgun (WGS) entry which is preliminary data.</text>
</comment>
<reference evidence="3" key="1">
    <citation type="journal article" date="2019" name="Int. J. Syst. Evol. Microbiol.">
        <title>The Global Catalogue of Microorganisms (GCM) 10K type strain sequencing project: providing services to taxonomists for standard genome sequencing and annotation.</title>
        <authorList>
            <consortium name="The Broad Institute Genomics Platform"/>
            <consortium name="The Broad Institute Genome Sequencing Center for Infectious Disease"/>
            <person name="Wu L."/>
            <person name="Ma J."/>
        </authorList>
    </citation>
    <scope>NUCLEOTIDE SEQUENCE [LARGE SCALE GENOMIC DNA]</scope>
    <source>
        <strain evidence="3">JCM 9095</strain>
    </source>
</reference>
<name>A0ABP6P8P9_9ACTN</name>
<gene>
    <name evidence="2" type="ORF">GCM10010451_19980</name>
</gene>
<feature type="region of interest" description="Disordered" evidence="1">
    <location>
        <begin position="1"/>
        <end position="28"/>
    </location>
</feature>
<sequence>MPATPSARPEAGPPQGGEMPAGDRRSEVDRATCCTRYGADFGGAASDGSFFKALT</sequence>
<proteinExistence type="predicted"/>
<dbReference type="Proteomes" id="UP001501866">
    <property type="component" value="Unassembled WGS sequence"/>
</dbReference>
<protein>
    <submittedName>
        <fullName evidence="2">Uncharacterized protein</fullName>
    </submittedName>
</protein>
<dbReference type="EMBL" id="BAAAUH010000010">
    <property type="protein sequence ID" value="GAA3171285.1"/>
    <property type="molecule type" value="Genomic_DNA"/>
</dbReference>